<protein>
    <recommendedName>
        <fullName evidence="4">Tafazzin</fullName>
    </recommendedName>
</protein>
<feature type="compositionally biased region" description="Polar residues" evidence="1">
    <location>
        <begin position="31"/>
        <end position="45"/>
    </location>
</feature>
<sequence>MPKKRTLKLKQFQGSTSTAKRPSAGQDGGDSPTSSVNERLNQLRTADSIDATQRKREIAELLAQKSTLPPELRSLLNIPESAAPKPKPGFRIRNRETMRTPGPAAPKSWLGLPEWWPISSARGGGKRKAKRPVGDVCQRNRPGELFRFAHMVEGGEKPKGLMHIAMKQLAEQWHLLDEEDFPVLTNIPLRLRLRLISYLGVYGPPIDTTALKALTAGSDPLELLDLGGLAGHPPLTLKKLTRLLESEKVVLSQSASNDILESWDAEETLESSLSSLAITSRFSHLTQLSLSDPPPSVSWRELLSLSRHLPQLTHLSLAYWPRPTLTPHLATATVASGNSPAVSAGGTHMYSGLDLDYSEAASLLRQLSSNLLCLQWLDLEGCAEWMPALAVLAAASSDIDHNRERDDWGTRPPVITMFTDTWKNVKYIRCAQGWLPSSAEVVSGLTGSFDPEIRTGLLKYLRASRASSESLATDVYEVEKRKAWIWIEQETKLRYAARRINTIRRARSERPVTFDFGWVREAVK</sequence>
<dbReference type="AlphaFoldDB" id="A0A4U0TLL4"/>
<evidence type="ECO:0000313" key="3">
    <source>
        <dbReference type="Proteomes" id="UP000308549"/>
    </source>
</evidence>
<name>A0A4U0TLL4_9PEZI</name>
<dbReference type="Proteomes" id="UP000308549">
    <property type="component" value="Unassembled WGS sequence"/>
</dbReference>
<feature type="region of interest" description="Disordered" evidence="1">
    <location>
        <begin position="79"/>
        <end position="106"/>
    </location>
</feature>
<dbReference type="OrthoDB" id="193467at2759"/>
<evidence type="ECO:0000256" key="1">
    <source>
        <dbReference type="SAM" id="MobiDB-lite"/>
    </source>
</evidence>
<keyword evidence="3" id="KW-1185">Reference proteome</keyword>
<evidence type="ECO:0000313" key="2">
    <source>
        <dbReference type="EMBL" id="TKA22794.1"/>
    </source>
</evidence>
<proteinExistence type="predicted"/>
<reference evidence="2 3" key="1">
    <citation type="submission" date="2017-03" db="EMBL/GenBank/DDBJ databases">
        <title>Genomes of endolithic fungi from Antarctica.</title>
        <authorList>
            <person name="Coleine C."/>
            <person name="Masonjones S."/>
            <person name="Stajich J.E."/>
        </authorList>
    </citation>
    <scope>NUCLEOTIDE SEQUENCE [LARGE SCALE GENOMIC DNA]</scope>
    <source>
        <strain evidence="2 3">CCFEE 6315</strain>
    </source>
</reference>
<feature type="region of interest" description="Disordered" evidence="1">
    <location>
        <begin position="1"/>
        <end position="52"/>
    </location>
</feature>
<comment type="caution">
    <text evidence="2">The sequence shown here is derived from an EMBL/GenBank/DDBJ whole genome shotgun (WGS) entry which is preliminary data.</text>
</comment>
<accession>A0A4U0TLL4</accession>
<organism evidence="2 3">
    <name type="scientific">Salinomyces thailandicus</name>
    <dbReference type="NCBI Taxonomy" id="706561"/>
    <lineage>
        <taxon>Eukaryota</taxon>
        <taxon>Fungi</taxon>
        <taxon>Dikarya</taxon>
        <taxon>Ascomycota</taxon>
        <taxon>Pezizomycotina</taxon>
        <taxon>Dothideomycetes</taxon>
        <taxon>Dothideomycetidae</taxon>
        <taxon>Mycosphaerellales</taxon>
        <taxon>Teratosphaeriaceae</taxon>
        <taxon>Salinomyces</taxon>
    </lineage>
</organism>
<dbReference type="EMBL" id="NAJL01000066">
    <property type="protein sequence ID" value="TKA22794.1"/>
    <property type="molecule type" value="Genomic_DNA"/>
</dbReference>
<evidence type="ECO:0008006" key="4">
    <source>
        <dbReference type="Google" id="ProtNLM"/>
    </source>
</evidence>
<gene>
    <name evidence="2" type="ORF">B0A50_07896</name>
</gene>